<protein>
    <submittedName>
        <fullName evidence="1">Uncharacterized protein</fullName>
    </submittedName>
</protein>
<feature type="non-terminal residue" evidence="1">
    <location>
        <position position="290"/>
    </location>
</feature>
<evidence type="ECO:0000313" key="1">
    <source>
        <dbReference type="EMBL" id="GAH61661.1"/>
    </source>
</evidence>
<name>X1GUR9_9ZZZZ</name>
<reference evidence="1" key="1">
    <citation type="journal article" date="2014" name="Front. Microbiol.">
        <title>High frequency of phylogenetically diverse reductive dehalogenase-homologous genes in deep subseafloor sedimentary metagenomes.</title>
        <authorList>
            <person name="Kawai M."/>
            <person name="Futagami T."/>
            <person name="Toyoda A."/>
            <person name="Takaki Y."/>
            <person name="Nishi S."/>
            <person name="Hori S."/>
            <person name="Arai W."/>
            <person name="Tsubouchi T."/>
            <person name="Morono Y."/>
            <person name="Uchiyama I."/>
            <person name="Ito T."/>
            <person name="Fujiyama A."/>
            <person name="Inagaki F."/>
            <person name="Takami H."/>
        </authorList>
    </citation>
    <scope>NUCLEOTIDE SEQUENCE</scope>
    <source>
        <strain evidence="1">Expedition CK06-06</strain>
    </source>
</reference>
<gene>
    <name evidence="1" type="ORF">S03H2_31385</name>
</gene>
<proteinExistence type="predicted"/>
<dbReference type="AlphaFoldDB" id="X1GUR9"/>
<sequence length="290" mass="34139">SDHSPDEDKPELLVNMYLSNYFSSRLFRDPGFFSYVLKEIENNKELIKNVVQYTKQVIENYDGNTEDIFPVFSRDFSKSENDFDEKDILSDKFFSENQLELISQVPELEFLKKRFQLSLEGNNSVEMRAVALLLFNFFEPNLPIDRLLIPISPYKGSSNTNYWITTTNKFLFEKIENKTLYIGVFPQNFSILRLLPIILNSKFQEEIKSILTRQDILSEKILSDEIMVYSYVTNAILLCCVIWFDKLSKEEKVEVLNSYYYFQLEKEKLETVINEIGSRNLYGIAHSLFK</sequence>
<dbReference type="EMBL" id="BARU01019028">
    <property type="protein sequence ID" value="GAH61661.1"/>
    <property type="molecule type" value="Genomic_DNA"/>
</dbReference>
<accession>X1GUR9</accession>
<organism evidence="1">
    <name type="scientific">marine sediment metagenome</name>
    <dbReference type="NCBI Taxonomy" id="412755"/>
    <lineage>
        <taxon>unclassified sequences</taxon>
        <taxon>metagenomes</taxon>
        <taxon>ecological metagenomes</taxon>
    </lineage>
</organism>
<feature type="non-terminal residue" evidence="1">
    <location>
        <position position="1"/>
    </location>
</feature>
<comment type="caution">
    <text evidence="1">The sequence shown here is derived from an EMBL/GenBank/DDBJ whole genome shotgun (WGS) entry which is preliminary data.</text>
</comment>